<name>A0A7T0BRT2_9BACT</name>
<organism evidence="1 2">
    <name type="scientific">Candidatus Pinguicoccus supinus</name>
    <dbReference type="NCBI Taxonomy" id="2529394"/>
    <lineage>
        <taxon>Bacteria</taxon>
        <taxon>Pseudomonadati</taxon>
        <taxon>Verrucomicrobiota</taxon>
        <taxon>Candidatus Pinguicoccus</taxon>
    </lineage>
</organism>
<reference evidence="1 2" key="1">
    <citation type="journal article" date="2020" name="Sci. Rep.">
        <title>Morphology, ultrastructure, genomics, and phylogeny of Euplotes vanleeuwenhoeki sp. nov. and its ultra-reduced endosymbiont Candidatus Pinguicoccus supinus sp. nov.</title>
        <authorList>
            <person name="Serra V."/>
            <person name="Gammuto L."/>
            <person name="Nitla V."/>
            <person name="Castelli M."/>
            <person name="Lanzoni O."/>
            <person name="Sassera D."/>
            <person name="Bandi C."/>
            <person name="Sandeep B.V."/>
            <person name="Verni F."/>
            <person name="Modeo L."/>
            <person name="Petroni G."/>
        </authorList>
    </citation>
    <scope>NUCLEOTIDE SEQUENCE [LARGE SCALE GENOMIC DNA]</scope>
    <source>
        <strain evidence="1 2">KKR18_Esm</strain>
    </source>
</reference>
<protein>
    <submittedName>
        <fullName evidence="1">Uncharacterized protein</fullName>
    </submittedName>
</protein>
<sequence length="95" mass="11536">MQRILIKKSNGISSYLRRIKYKNRLKSLKKSLNLIFQGKIQLKFNMLVSLKLYLNKITSFLQKLKNKKILKKNKINREKSIIYLKINNRFKEYLM</sequence>
<gene>
    <name evidence="1" type="ORF">E5P55_00475</name>
</gene>
<dbReference type="EMBL" id="CP039370">
    <property type="protein sequence ID" value="QPJ58451.1"/>
    <property type="molecule type" value="Genomic_DNA"/>
</dbReference>
<evidence type="ECO:0000313" key="1">
    <source>
        <dbReference type="EMBL" id="QPJ58451.1"/>
    </source>
</evidence>
<proteinExistence type="predicted"/>
<keyword evidence="2" id="KW-1185">Reference proteome</keyword>
<dbReference type="AlphaFoldDB" id="A0A7T0BRT2"/>
<accession>A0A7T0BRT2</accession>
<dbReference type="KEGG" id="psup:E5P55_00475"/>
<dbReference type="Proteomes" id="UP000594451">
    <property type="component" value="Chromosome"/>
</dbReference>
<evidence type="ECO:0000313" key="2">
    <source>
        <dbReference type="Proteomes" id="UP000594451"/>
    </source>
</evidence>